<organism evidence="1 2">
    <name type="scientific">Desulfotalea psychrophila</name>
    <dbReference type="NCBI Taxonomy" id="84980"/>
    <lineage>
        <taxon>Bacteria</taxon>
        <taxon>Pseudomonadati</taxon>
        <taxon>Thermodesulfobacteriota</taxon>
        <taxon>Desulfobulbia</taxon>
        <taxon>Desulfobulbales</taxon>
        <taxon>Desulfocapsaceae</taxon>
        <taxon>Desulfotalea</taxon>
    </lineage>
</organism>
<name>A0ABS3AVW8_9BACT</name>
<evidence type="ECO:0000313" key="2">
    <source>
        <dbReference type="Proteomes" id="UP000717534"/>
    </source>
</evidence>
<protein>
    <submittedName>
        <fullName evidence="1">Type II toxin-antitoxin system VapC family toxin</fullName>
    </submittedName>
</protein>
<gene>
    <name evidence="1" type="ORF">JYU06_00600</name>
</gene>
<dbReference type="Gene3D" id="3.40.50.1010">
    <property type="entry name" value="5'-nuclease"/>
    <property type="match status" value="1"/>
</dbReference>
<dbReference type="Proteomes" id="UP000717534">
    <property type="component" value="Unassembled WGS sequence"/>
</dbReference>
<comment type="caution">
    <text evidence="1">The sequence shown here is derived from an EMBL/GenBank/DDBJ whole genome shotgun (WGS) entry which is preliminary data.</text>
</comment>
<dbReference type="CDD" id="cd09881">
    <property type="entry name" value="PIN_VapC4-5_FitB-like"/>
    <property type="match status" value="1"/>
</dbReference>
<sequence>MVLAELHYGIDLSSKQYDNRVALANFLQYVSVLDWPEQAGQYYGRIRVHQKNRGHSHRRMIFSLPPMQWLWMRSW</sequence>
<dbReference type="EMBL" id="JAFITO010000002">
    <property type="protein sequence ID" value="MBN4068012.1"/>
    <property type="molecule type" value="Genomic_DNA"/>
</dbReference>
<accession>A0ABS3AVW8</accession>
<evidence type="ECO:0000313" key="1">
    <source>
        <dbReference type="EMBL" id="MBN4068012.1"/>
    </source>
</evidence>
<proteinExistence type="predicted"/>
<reference evidence="1 2" key="1">
    <citation type="submission" date="2021-02" db="EMBL/GenBank/DDBJ databases">
        <title>Activity-based single-cell genomes from oceanic crustal fluid captures similar information to metagenomic and metatranscriptomic surveys with orders of magnitude less sampling.</title>
        <authorList>
            <person name="D'Angelo T.S."/>
            <person name="Orcutt B.N."/>
        </authorList>
    </citation>
    <scope>NUCLEOTIDE SEQUENCE [LARGE SCALE GENOMIC DNA]</scope>
    <source>
        <strain evidence="1">AH-315-G02</strain>
    </source>
</reference>
<keyword evidence="2" id="KW-1185">Reference proteome</keyword>